<dbReference type="GO" id="GO:0033539">
    <property type="term" value="P:fatty acid beta-oxidation using acyl-CoA dehydrogenase"/>
    <property type="evidence" value="ECO:0007669"/>
    <property type="project" value="TreeGrafter"/>
</dbReference>
<dbReference type="OrthoDB" id="1715808at2759"/>
<dbReference type="InterPro" id="IPR014730">
    <property type="entry name" value="ETF_a/b_N"/>
</dbReference>
<dbReference type="PANTHER" id="PTHR43153:SF1">
    <property type="entry name" value="ELECTRON TRANSFER FLAVOPROTEIN SUBUNIT ALPHA, MITOCHONDRIAL"/>
    <property type="match status" value="1"/>
</dbReference>
<organism evidence="2 3">
    <name type="scientific">Zizania palustris</name>
    <name type="common">Northern wild rice</name>
    <dbReference type="NCBI Taxonomy" id="103762"/>
    <lineage>
        <taxon>Eukaryota</taxon>
        <taxon>Viridiplantae</taxon>
        <taxon>Streptophyta</taxon>
        <taxon>Embryophyta</taxon>
        <taxon>Tracheophyta</taxon>
        <taxon>Spermatophyta</taxon>
        <taxon>Magnoliopsida</taxon>
        <taxon>Liliopsida</taxon>
        <taxon>Poales</taxon>
        <taxon>Poaceae</taxon>
        <taxon>BOP clade</taxon>
        <taxon>Oryzoideae</taxon>
        <taxon>Oryzeae</taxon>
        <taxon>Zizaniinae</taxon>
        <taxon>Zizania</taxon>
    </lineage>
</organism>
<dbReference type="GO" id="GO:0005739">
    <property type="term" value="C:mitochondrion"/>
    <property type="evidence" value="ECO:0007669"/>
    <property type="project" value="TreeGrafter"/>
</dbReference>
<dbReference type="EMBL" id="JAAALK010000079">
    <property type="protein sequence ID" value="KAG8098884.1"/>
    <property type="molecule type" value="Genomic_DNA"/>
</dbReference>
<reference evidence="2" key="1">
    <citation type="journal article" date="2021" name="bioRxiv">
        <title>Whole Genome Assembly and Annotation of Northern Wild Rice, Zizania palustris L., Supports a Whole Genome Duplication in the Zizania Genus.</title>
        <authorList>
            <person name="Haas M."/>
            <person name="Kono T."/>
            <person name="Macchietto M."/>
            <person name="Millas R."/>
            <person name="McGilp L."/>
            <person name="Shao M."/>
            <person name="Duquette J."/>
            <person name="Hirsch C.N."/>
            <person name="Kimball J."/>
        </authorList>
    </citation>
    <scope>NUCLEOTIDE SEQUENCE</scope>
    <source>
        <tissue evidence="2">Fresh leaf tissue</tissue>
    </source>
</reference>
<protein>
    <recommendedName>
        <fullName evidence="1">Electron transfer flavoprotein alpha/beta-subunit N-terminal domain-containing protein</fullName>
    </recommendedName>
</protein>
<evidence type="ECO:0000313" key="3">
    <source>
        <dbReference type="Proteomes" id="UP000729402"/>
    </source>
</evidence>
<comment type="caution">
    <text evidence="2">The sequence shown here is derived from an EMBL/GenBank/DDBJ whole genome shotgun (WGS) entry which is preliminary data.</text>
</comment>
<dbReference type="Pfam" id="PF01012">
    <property type="entry name" value="ETF"/>
    <property type="match status" value="1"/>
</dbReference>
<dbReference type="AlphaFoldDB" id="A0A8J5X0L2"/>
<sequence>MVVGALRRGRATGDGSRFFAQSLRRLVSTLHTSSSGARRRIHQALFSERIGGCGSHCQGEHGFSSAGWIRAGASQQKGVYSHVIASSTSFGKNLLPRAAALLDVSPVTDVTSISEPQVFVRPIYAGNALSMSEAKVAPITQVDLSFLSEVGATRAAVDAGFVPNELQ</sequence>
<dbReference type="GO" id="GO:0050660">
    <property type="term" value="F:flavin adenine dinucleotide binding"/>
    <property type="evidence" value="ECO:0007669"/>
    <property type="project" value="InterPro"/>
</dbReference>
<dbReference type="InterPro" id="IPR001308">
    <property type="entry name" value="ETF_a/FixB"/>
</dbReference>
<feature type="domain" description="Electron transfer flavoprotein alpha/beta-subunit N-terminal" evidence="1">
    <location>
        <begin position="76"/>
        <end position="134"/>
    </location>
</feature>
<evidence type="ECO:0000313" key="2">
    <source>
        <dbReference type="EMBL" id="KAG8098884.1"/>
    </source>
</evidence>
<keyword evidence="3" id="KW-1185">Reference proteome</keyword>
<evidence type="ECO:0000259" key="1">
    <source>
        <dbReference type="Pfam" id="PF01012"/>
    </source>
</evidence>
<accession>A0A8J5X0L2</accession>
<proteinExistence type="predicted"/>
<name>A0A8J5X0L2_ZIZPA</name>
<gene>
    <name evidence="2" type="ORF">GUJ93_ZPchr0013g34322</name>
</gene>
<dbReference type="GO" id="GO:0009055">
    <property type="term" value="F:electron transfer activity"/>
    <property type="evidence" value="ECO:0007669"/>
    <property type="project" value="InterPro"/>
</dbReference>
<dbReference type="Proteomes" id="UP000729402">
    <property type="component" value="Unassembled WGS sequence"/>
</dbReference>
<dbReference type="PANTHER" id="PTHR43153">
    <property type="entry name" value="ELECTRON TRANSFER FLAVOPROTEIN ALPHA"/>
    <property type="match status" value="1"/>
</dbReference>
<reference evidence="2" key="2">
    <citation type="submission" date="2021-02" db="EMBL/GenBank/DDBJ databases">
        <authorList>
            <person name="Kimball J.A."/>
            <person name="Haas M.W."/>
            <person name="Macchietto M."/>
            <person name="Kono T."/>
            <person name="Duquette J."/>
            <person name="Shao M."/>
        </authorList>
    </citation>
    <scope>NUCLEOTIDE SEQUENCE</scope>
    <source>
        <tissue evidence="2">Fresh leaf tissue</tissue>
    </source>
</reference>